<evidence type="ECO:0000313" key="1">
    <source>
        <dbReference type="EMBL" id="MBX58022.1"/>
    </source>
</evidence>
<reference evidence="1" key="1">
    <citation type="submission" date="2018-02" db="EMBL/GenBank/DDBJ databases">
        <title>Rhizophora mucronata_Transcriptome.</title>
        <authorList>
            <person name="Meera S.P."/>
            <person name="Sreeshan A."/>
            <person name="Augustine A."/>
        </authorList>
    </citation>
    <scope>NUCLEOTIDE SEQUENCE</scope>
    <source>
        <tissue evidence="1">Leaf</tissue>
    </source>
</reference>
<accession>A0A2P2PTG9</accession>
<name>A0A2P2PTG9_RHIMU</name>
<sequence>MVLEFDIFGCPFYPDLHFQWFYKCCSCRFMSIPNLRCSISLWCD</sequence>
<dbReference type="AlphaFoldDB" id="A0A2P2PTG9"/>
<organism evidence="1">
    <name type="scientific">Rhizophora mucronata</name>
    <name type="common">Asiatic mangrove</name>
    <dbReference type="NCBI Taxonomy" id="61149"/>
    <lineage>
        <taxon>Eukaryota</taxon>
        <taxon>Viridiplantae</taxon>
        <taxon>Streptophyta</taxon>
        <taxon>Embryophyta</taxon>
        <taxon>Tracheophyta</taxon>
        <taxon>Spermatophyta</taxon>
        <taxon>Magnoliopsida</taxon>
        <taxon>eudicotyledons</taxon>
        <taxon>Gunneridae</taxon>
        <taxon>Pentapetalae</taxon>
        <taxon>rosids</taxon>
        <taxon>fabids</taxon>
        <taxon>Malpighiales</taxon>
        <taxon>Rhizophoraceae</taxon>
        <taxon>Rhizophora</taxon>
    </lineage>
</organism>
<dbReference type="EMBL" id="GGEC01077538">
    <property type="protein sequence ID" value="MBX58022.1"/>
    <property type="molecule type" value="Transcribed_RNA"/>
</dbReference>
<protein>
    <submittedName>
        <fullName evidence="1">Uncharacterized protein</fullName>
    </submittedName>
</protein>
<proteinExistence type="predicted"/>